<organism evidence="1 2">
    <name type="scientific">Dyadobacter koreensis</name>
    <dbReference type="NCBI Taxonomy" id="408657"/>
    <lineage>
        <taxon>Bacteria</taxon>
        <taxon>Pseudomonadati</taxon>
        <taxon>Bacteroidota</taxon>
        <taxon>Cytophagia</taxon>
        <taxon>Cytophagales</taxon>
        <taxon>Spirosomataceae</taxon>
        <taxon>Dyadobacter</taxon>
    </lineage>
</organism>
<dbReference type="AlphaFoldDB" id="A0A1H6U0U3"/>
<dbReference type="InterPro" id="IPR011048">
    <property type="entry name" value="Haem_d1_sf"/>
</dbReference>
<dbReference type="InterPro" id="IPR015943">
    <property type="entry name" value="WD40/YVTN_repeat-like_dom_sf"/>
</dbReference>
<evidence type="ECO:0000313" key="1">
    <source>
        <dbReference type="EMBL" id="SEI82020.1"/>
    </source>
</evidence>
<keyword evidence="2" id="KW-1185">Reference proteome</keyword>
<accession>A0A1H6U0U3</accession>
<name>A0A1H6U0U3_9BACT</name>
<dbReference type="EMBL" id="FNXY01000003">
    <property type="protein sequence ID" value="SEI82020.1"/>
    <property type="molecule type" value="Genomic_DNA"/>
</dbReference>
<dbReference type="Proteomes" id="UP000199532">
    <property type="component" value="Unassembled WGS sequence"/>
</dbReference>
<reference evidence="1 2" key="1">
    <citation type="submission" date="2016-10" db="EMBL/GenBank/DDBJ databases">
        <authorList>
            <person name="de Groot N.N."/>
        </authorList>
    </citation>
    <scope>NUCLEOTIDE SEQUENCE [LARGE SCALE GENOMIC DNA]</scope>
    <source>
        <strain evidence="1 2">DSM 19938</strain>
    </source>
</reference>
<evidence type="ECO:0000313" key="2">
    <source>
        <dbReference type="Proteomes" id="UP000199532"/>
    </source>
</evidence>
<dbReference type="SUPFAM" id="SSF51004">
    <property type="entry name" value="C-terminal (heme d1) domain of cytochrome cd1-nitrite reductase"/>
    <property type="match status" value="1"/>
</dbReference>
<sequence>MMQVHIFASLLHFKNFGMKRNLFKTLLAVFIISAFSSCEKDDEEVVAPVEETEYKFIRILVNDEVTKELSLIDPVKLSVESFQAQYPKAALYPTQAGRFGALVSTSNNLVQLFDTGFEGHGDHVDVKGTPKFGALIGDGNKPTHFKSKGDEIITFNDGDGTLSIAKEADFHVSGAKMKTVSAGNIAHHGAMTKFDNGSYAITVKDGSVAGTLPERVKIIDGTGKTLFESTVQTKGIHGNASDGKISLFGSSSGILAVEPTGKQHLIAHPSSFGTAWFGSIYEAKGAGKFIGYSASVGAYVIDPATDKVTPVIESTDIIQVKVDYAGNKLIALLHSGEVKVYDLKTNTVLKSGNIIPATSKDETQKPQIEATSKYLYVTQPKSGELLKIDIADFSKINKIKVSATPYRLTILGIESSESH</sequence>
<dbReference type="Gene3D" id="2.130.10.10">
    <property type="entry name" value="YVTN repeat-like/Quinoprotein amine dehydrogenase"/>
    <property type="match status" value="1"/>
</dbReference>
<dbReference type="PANTHER" id="PTHR47197">
    <property type="entry name" value="PROTEIN NIRF"/>
    <property type="match status" value="1"/>
</dbReference>
<protein>
    <submittedName>
        <fullName evidence="1">Uncharacterized protein</fullName>
    </submittedName>
</protein>
<dbReference type="InterPro" id="IPR051200">
    <property type="entry name" value="Host-pathogen_enzymatic-act"/>
</dbReference>
<gene>
    <name evidence="1" type="ORF">SAMN04487995_2357</name>
</gene>
<dbReference type="STRING" id="408657.SAMN04487995_2357"/>
<dbReference type="PANTHER" id="PTHR47197:SF3">
    <property type="entry name" value="DIHYDRO-HEME D1 DEHYDROGENASE"/>
    <property type="match status" value="1"/>
</dbReference>
<proteinExistence type="predicted"/>